<evidence type="ECO:0000256" key="2">
    <source>
        <dbReference type="ARBA" id="ARBA00022475"/>
    </source>
</evidence>
<organism evidence="10 11">
    <name type="scientific">Candidatus Roizmanbacteria bacterium RIFCSPLOWO2_01_FULL_37_12</name>
    <dbReference type="NCBI Taxonomy" id="1802056"/>
    <lineage>
        <taxon>Bacteria</taxon>
        <taxon>Candidatus Roizmaniibacteriota</taxon>
    </lineage>
</organism>
<feature type="transmembrane region" description="Helical" evidence="8">
    <location>
        <begin position="315"/>
        <end position="334"/>
    </location>
</feature>
<proteinExistence type="predicted"/>
<keyword evidence="6 8" id="KW-1133">Transmembrane helix</keyword>
<evidence type="ECO:0000256" key="7">
    <source>
        <dbReference type="ARBA" id="ARBA00023136"/>
    </source>
</evidence>
<feature type="transmembrane region" description="Helical" evidence="8">
    <location>
        <begin position="20"/>
        <end position="37"/>
    </location>
</feature>
<dbReference type="GO" id="GO:0005886">
    <property type="term" value="C:plasma membrane"/>
    <property type="evidence" value="ECO:0007669"/>
    <property type="project" value="UniProtKB-SubCell"/>
</dbReference>
<evidence type="ECO:0000259" key="9">
    <source>
        <dbReference type="Pfam" id="PF13231"/>
    </source>
</evidence>
<dbReference type="Pfam" id="PF13231">
    <property type="entry name" value="PMT_2"/>
    <property type="match status" value="1"/>
</dbReference>
<feature type="transmembrane region" description="Helical" evidence="8">
    <location>
        <begin position="222"/>
        <end position="238"/>
    </location>
</feature>
<keyword evidence="3" id="KW-0328">Glycosyltransferase</keyword>
<feature type="transmembrane region" description="Helical" evidence="8">
    <location>
        <begin position="44"/>
        <end position="62"/>
    </location>
</feature>
<feature type="transmembrane region" description="Helical" evidence="8">
    <location>
        <begin position="93"/>
        <end position="109"/>
    </location>
</feature>
<gene>
    <name evidence="10" type="ORF">A2954_07105</name>
</gene>
<keyword evidence="5 8" id="KW-0812">Transmembrane</keyword>
<evidence type="ECO:0000313" key="10">
    <source>
        <dbReference type="EMBL" id="OGK41620.1"/>
    </source>
</evidence>
<evidence type="ECO:0000256" key="8">
    <source>
        <dbReference type="SAM" id="Phobius"/>
    </source>
</evidence>
<keyword evidence="7 8" id="KW-0472">Membrane</keyword>
<dbReference type="AlphaFoldDB" id="A0A1F7IE35"/>
<dbReference type="STRING" id="1802056.A2954_07105"/>
<dbReference type="PANTHER" id="PTHR33908">
    <property type="entry name" value="MANNOSYLTRANSFERASE YKCB-RELATED"/>
    <property type="match status" value="1"/>
</dbReference>
<feature type="domain" description="Glycosyltransferase RgtA/B/C/D-like" evidence="9">
    <location>
        <begin position="19"/>
        <end position="173"/>
    </location>
</feature>
<evidence type="ECO:0000256" key="4">
    <source>
        <dbReference type="ARBA" id="ARBA00022679"/>
    </source>
</evidence>
<dbReference type="GO" id="GO:0016763">
    <property type="term" value="F:pentosyltransferase activity"/>
    <property type="evidence" value="ECO:0007669"/>
    <property type="project" value="TreeGrafter"/>
</dbReference>
<evidence type="ECO:0000313" key="11">
    <source>
        <dbReference type="Proteomes" id="UP000177698"/>
    </source>
</evidence>
<name>A0A1F7IE35_9BACT</name>
<keyword evidence="4" id="KW-0808">Transferase</keyword>
<feature type="transmembrane region" description="Helical" evidence="8">
    <location>
        <begin position="245"/>
        <end position="261"/>
    </location>
</feature>
<dbReference type="EMBL" id="MGAG01000010">
    <property type="protein sequence ID" value="OGK41620.1"/>
    <property type="molecule type" value="Genomic_DNA"/>
</dbReference>
<evidence type="ECO:0000256" key="1">
    <source>
        <dbReference type="ARBA" id="ARBA00004651"/>
    </source>
</evidence>
<dbReference type="PANTHER" id="PTHR33908:SF11">
    <property type="entry name" value="MEMBRANE PROTEIN"/>
    <property type="match status" value="1"/>
</dbReference>
<evidence type="ECO:0000256" key="6">
    <source>
        <dbReference type="ARBA" id="ARBA00022989"/>
    </source>
</evidence>
<feature type="transmembrane region" description="Helical" evidence="8">
    <location>
        <begin position="68"/>
        <end position="86"/>
    </location>
</feature>
<dbReference type="InterPro" id="IPR050297">
    <property type="entry name" value="LipidA_mod_glycosyltrf_83"/>
</dbReference>
<keyword evidence="2" id="KW-1003">Cell membrane</keyword>
<feature type="transmembrane region" description="Helical" evidence="8">
    <location>
        <begin position="273"/>
        <end position="294"/>
    </location>
</feature>
<feature type="transmembrane region" description="Helical" evidence="8">
    <location>
        <begin position="158"/>
        <end position="178"/>
    </location>
</feature>
<comment type="subcellular location">
    <subcellularLocation>
        <location evidence="1">Cell membrane</location>
        <topology evidence="1">Multi-pass membrane protein</topology>
    </subcellularLocation>
</comment>
<evidence type="ECO:0000256" key="5">
    <source>
        <dbReference type="ARBA" id="ARBA00022692"/>
    </source>
</evidence>
<feature type="transmembrane region" description="Helical" evidence="8">
    <location>
        <begin position="121"/>
        <end position="146"/>
    </location>
</feature>
<comment type="caution">
    <text evidence="10">The sequence shown here is derived from an EMBL/GenBank/DDBJ whole genome shotgun (WGS) entry which is preliminary data.</text>
</comment>
<evidence type="ECO:0000256" key="3">
    <source>
        <dbReference type="ARBA" id="ARBA00022676"/>
    </source>
</evidence>
<dbReference type="GO" id="GO:0009103">
    <property type="term" value="P:lipopolysaccharide biosynthetic process"/>
    <property type="evidence" value="ECO:0007669"/>
    <property type="project" value="UniProtKB-ARBA"/>
</dbReference>
<dbReference type="Proteomes" id="UP000177698">
    <property type="component" value="Unassembled WGS sequence"/>
</dbReference>
<dbReference type="InterPro" id="IPR038731">
    <property type="entry name" value="RgtA/B/C-like"/>
</dbReference>
<accession>A0A1F7IE35</accession>
<reference evidence="10 11" key="1">
    <citation type="journal article" date="2016" name="Nat. Commun.">
        <title>Thousands of microbial genomes shed light on interconnected biogeochemical processes in an aquifer system.</title>
        <authorList>
            <person name="Anantharaman K."/>
            <person name="Brown C.T."/>
            <person name="Hug L.A."/>
            <person name="Sharon I."/>
            <person name="Castelle C.J."/>
            <person name="Probst A.J."/>
            <person name="Thomas B.C."/>
            <person name="Singh A."/>
            <person name="Wilkins M.J."/>
            <person name="Karaoz U."/>
            <person name="Brodie E.L."/>
            <person name="Williams K.H."/>
            <person name="Hubbard S.S."/>
            <person name="Banfield J.F."/>
        </authorList>
    </citation>
    <scope>NUCLEOTIDE SEQUENCE [LARGE SCALE GENOMIC DNA]</scope>
</reference>
<protein>
    <recommendedName>
        <fullName evidence="9">Glycosyltransferase RgtA/B/C/D-like domain-containing protein</fullName>
    </recommendedName>
</protein>
<sequence>MSRTGDFMNMVWNGKPYYDHPPMGFWLIAIAYKFFGVNEFSTRLPSALLGLFSILLMNKVGIELFGKKIIGFVAAIILGTSVWYVIRVRSGNLESVFVFFYILTVYLSVKSAKNFNWFPLVMLSFGGLILSKTLVGVSAIILIIYLNFSQLINVKKNLVLVLIGILFFGLTVFPWYYYHLKTFPDFYEYHFIHKGTRNKTFASYFKPMIEQPLFYLHMGVRKWYYIWLATLGFLLVSLKFLKKFIFFLFLWNFIVFYPFLTSKETELWHLIPVYLPLSFLIALGVSEGIFLAYLTFNQILIRHSKNIKIPNIIPASLFLTLFLYFAFVQIRIFYKEVIPANKWIPDDVAISKVAGKYNKPIYLDDDYLPIAVFYSGKNVQPLAYLADDKKTLEKFIQSNEKNYIVITRNWVVDDLKKKEIKYKLLEKNNSFSILTKP</sequence>